<dbReference type="AlphaFoldDB" id="A0A3B0S1J2"/>
<evidence type="ECO:0000256" key="1">
    <source>
        <dbReference type="SAM" id="MobiDB-lite"/>
    </source>
</evidence>
<gene>
    <name evidence="2" type="ORF">MNBD_ALPHA07-2203</name>
</gene>
<dbReference type="EMBL" id="UOEG01000123">
    <property type="protein sequence ID" value="VAV94696.1"/>
    <property type="molecule type" value="Genomic_DNA"/>
</dbReference>
<reference evidence="2" key="1">
    <citation type="submission" date="2018-06" db="EMBL/GenBank/DDBJ databases">
        <authorList>
            <person name="Zhirakovskaya E."/>
        </authorList>
    </citation>
    <scope>NUCLEOTIDE SEQUENCE</scope>
</reference>
<organism evidence="2">
    <name type="scientific">hydrothermal vent metagenome</name>
    <dbReference type="NCBI Taxonomy" id="652676"/>
    <lineage>
        <taxon>unclassified sequences</taxon>
        <taxon>metagenomes</taxon>
        <taxon>ecological metagenomes</taxon>
    </lineage>
</organism>
<proteinExistence type="predicted"/>
<feature type="region of interest" description="Disordered" evidence="1">
    <location>
        <begin position="15"/>
        <end position="36"/>
    </location>
</feature>
<evidence type="ECO:0000313" key="2">
    <source>
        <dbReference type="EMBL" id="VAV94696.1"/>
    </source>
</evidence>
<protein>
    <submittedName>
        <fullName evidence="2">Mobile element protein</fullName>
    </submittedName>
</protein>
<name>A0A3B0S1J2_9ZZZZ</name>
<accession>A0A3B0S1J2</accession>
<sequence length="52" mass="5718">MLRGGTIMDATLIAASPSTNNKAGRRDPEMARTTKARTKKGNQWYFGAMMRG</sequence>